<sequence>MDELITQYIPTQWSQVRYMARGYASEVSRAHSFGLTKGHVYIVHHTEQFSFHTHLYLMEFPDAPFNRAMFDDVPDPEDI</sequence>
<comment type="caution">
    <text evidence="1">The sequence shown here is derived from an EMBL/GenBank/DDBJ whole genome shotgun (WGS) entry which is preliminary data.</text>
</comment>
<evidence type="ECO:0000313" key="2">
    <source>
        <dbReference type="Proteomes" id="UP000054526"/>
    </source>
</evidence>
<protein>
    <recommendedName>
        <fullName evidence="3">Transposase</fullName>
    </recommendedName>
</protein>
<dbReference type="EMBL" id="JXAL01000016">
    <property type="protein sequence ID" value="KIL35853.1"/>
    <property type="molecule type" value="Genomic_DNA"/>
</dbReference>
<evidence type="ECO:0000313" key="1">
    <source>
        <dbReference type="EMBL" id="KIL35853.1"/>
    </source>
</evidence>
<keyword evidence="2" id="KW-1185">Reference proteome</keyword>
<evidence type="ECO:0008006" key="3">
    <source>
        <dbReference type="Google" id="ProtNLM"/>
    </source>
</evidence>
<reference evidence="1 2" key="1">
    <citation type="submission" date="2014-12" db="EMBL/GenBank/DDBJ databases">
        <title>Draft genome sequence of Cohnella kolymensis strain B-2846.</title>
        <authorList>
            <person name="Karlyshev A.V."/>
            <person name="Kudryashova E.B."/>
        </authorList>
    </citation>
    <scope>NUCLEOTIDE SEQUENCE [LARGE SCALE GENOMIC DNA]</scope>
    <source>
        <strain evidence="1 2">VKM B-2846</strain>
    </source>
</reference>
<gene>
    <name evidence="1" type="ORF">SD71_10685</name>
</gene>
<dbReference type="Proteomes" id="UP000054526">
    <property type="component" value="Unassembled WGS sequence"/>
</dbReference>
<organism evidence="1 2">
    <name type="scientific">Cohnella kolymensis</name>
    <dbReference type="NCBI Taxonomy" id="1590652"/>
    <lineage>
        <taxon>Bacteria</taxon>
        <taxon>Bacillati</taxon>
        <taxon>Bacillota</taxon>
        <taxon>Bacilli</taxon>
        <taxon>Bacillales</taxon>
        <taxon>Paenibacillaceae</taxon>
        <taxon>Cohnella</taxon>
    </lineage>
</organism>
<name>A0ABR5A5C1_9BACL</name>
<accession>A0ABR5A5C1</accession>
<proteinExistence type="predicted"/>
<dbReference type="RefSeq" id="WP_041062544.1">
    <property type="nucleotide sequence ID" value="NZ_JXAL01000016.1"/>
</dbReference>